<dbReference type="Pfam" id="PF03999">
    <property type="entry name" value="MAP65_ASE1"/>
    <property type="match status" value="2"/>
</dbReference>
<dbReference type="Proteomes" id="UP000316759">
    <property type="component" value="Unassembled WGS sequence"/>
</dbReference>
<name>A0A504Z4L3_FASGI</name>
<evidence type="ECO:0000313" key="4">
    <source>
        <dbReference type="Proteomes" id="UP000316759"/>
    </source>
</evidence>
<evidence type="ECO:0000256" key="2">
    <source>
        <dbReference type="SAM" id="MobiDB-lite"/>
    </source>
</evidence>
<dbReference type="EMBL" id="SUNJ01003044">
    <property type="protein sequence ID" value="TPP65537.1"/>
    <property type="molecule type" value="Genomic_DNA"/>
</dbReference>
<keyword evidence="1" id="KW-0175">Coiled coil</keyword>
<evidence type="ECO:0000313" key="3">
    <source>
        <dbReference type="EMBL" id="TPP65537.1"/>
    </source>
</evidence>
<feature type="region of interest" description="Disordered" evidence="2">
    <location>
        <begin position="519"/>
        <end position="547"/>
    </location>
</feature>
<feature type="coiled-coil region" evidence="1">
    <location>
        <begin position="361"/>
        <end position="436"/>
    </location>
</feature>
<dbReference type="Gene3D" id="1.20.58.1520">
    <property type="match status" value="1"/>
</dbReference>
<dbReference type="GO" id="GO:0008017">
    <property type="term" value="F:microtubule binding"/>
    <property type="evidence" value="ECO:0007669"/>
    <property type="project" value="InterPro"/>
</dbReference>
<reference evidence="3 4" key="1">
    <citation type="submission" date="2019-04" db="EMBL/GenBank/DDBJ databases">
        <title>Annotation for the trematode Fasciola gigantica.</title>
        <authorList>
            <person name="Choi Y.-J."/>
        </authorList>
    </citation>
    <scope>NUCLEOTIDE SEQUENCE [LARGE SCALE GENOMIC DNA]</scope>
    <source>
        <strain evidence="3">Uganda_cow_1</strain>
    </source>
</reference>
<dbReference type="GO" id="GO:1990023">
    <property type="term" value="C:mitotic spindle midzone"/>
    <property type="evidence" value="ECO:0007669"/>
    <property type="project" value="TreeGrafter"/>
</dbReference>
<keyword evidence="4" id="KW-1185">Reference proteome</keyword>
<accession>A0A504Z4L3</accession>
<dbReference type="AlphaFoldDB" id="A0A504Z4L3"/>
<feature type="region of interest" description="Disordered" evidence="2">
    <location>
        <begin position="457"/>
        <end position="485"/>
    </location>
</feature>
<feature type="compositionally biased region" description="Polar residues" evidence="2">
    <location>
        <begin position="470"/>
        <end position="479"/>
    </location>
</feature>
<protein>
    <submittedName>
        <fullName evidence="3">Protein regulator of cytokinesis 1</fullName>
    </submittedName>
</protein>
<dbReference type="STRING" id="46835.A0A504Z4L3"/>
<organism evidence="3 4">
    <name type="scientific">Fasciola gigantica</name>
    <name type="common">Giant liver fluke</name>
    <dbReference type="NCBI Taxonomy" id="46835"/>
    <lineage>
        <taxon>Eukaryota</taxon>
        <taxon>Metazoa</taxon>
        <taxon>Spiralia</taxon>
        <taxon>Lophotrochozoa</taxon>
        <taxon>Platyhelminthes</taxon>
        <taxon>Trematoda</taxon>
        <taxon>Digenea</taxon>
        <taxon>Plagiorchiida</taxon>
        <taxon>Echinostomata</taxon>
        <taxon>Echinostomatoidea</taxon>
        <taxon>Fasciolidae</taxon>
        <taxon>Fasciola</taxon>
    </lineage>
</organism>
<dbReference type="OrthoDB" id="642895at2759"/>
<comment type="caution">
    <text evidence="3">The sequence shown here is derived from an EMBL/GenBank/DDBJ whole genome shotgun (WGS) entry which is preliminary data.</text>
</comment>
<gene>
    <name evidence="3" type="ORF">FGIG_08103</name>
</gene>
<dbReference type="GO" id="GO:0051256">
    <property type="term" value="P:mitotic spindle midzone assembly"/>
    <property type="evidence" value="ECO:0007669"/>
    <property type="project" value="TreeGrafter"/>
</dbReference>
<dbReference type="PANTHER" id="PTHR19321">
    <property type="entry name" value="PROTEIN REGULATOR OF CYTOKINESIS 1 PRC1-RELATED"/>
    <property type="match status" value="1"/>
</dbReference>
<dbReference type="PANTHER" id="PTHR19321:SF41">
    <property type="entry name" value="FASCETTO-RELATED"/>
    <property type="match status" value="1"/>
</dbReference>
<proteinExistence type="predicted"/>
<evidence type="ECO:0000256" key="1">
    <source>
        <dbReference type="SAM" id="Coils"/>
    </source>
</evidence>
<dbReference type="InterPro" id="IPR007145">
    <property type="entry name" value="MAP65_Ase1_PRC1"/>
</dbReference>
<sequence>MSSLDVLWIERLNEKVSVKVKEICHIWADIGIDGARLQARKESLQSYLFTMLDEMYDEEVAAQQTLMKSIKDLEVKVDELETELEFTAAPLGDSLSLVLKEKALFDRFKSLEERALSITETFSSLRNEEQQLSARLGEPTAVIFFKHVPNQQQMRSLKTNIDYLTMEKRSRVLHLSELRQDIVSIRSALESDTSLDADLLSRITQEDALDVLPLTAEFLAQVEALRQKCDSRLFEIESECINLTEEVLSLATRLNLEREEILDLEQPVSASFLRLKRLGHWWDECYLSELQRNVITVEPGEYTETVLSALESEIDRLKVFHALHQPVFDTIKEWQTTFSRFRNTEMKKKDPIVLKNRGGILLRVEKEYKQLQRDLKRLETELHRLASDPIHLELRVHGMPVLEFLDESKRQYDEDKENEVKQKKELQKKIKEIEQRFGCDATRAIYGKRPGTRVLPNQTMLARNGPGSATRINAGSSASKKPRMESGKDAIYSSFCQYSGTSTLSRELCGSPVASSSFRESTMRSANSGGVRTPRTGTLPKTPQSTSSSLTVAQQIKQQVSHSTTRTALSGHRTTRTPVTSYKLALTSTTTPTRQFLIPSGCPPRSARKL</sequence>
<dbReference type="GO" id="GO:0005737">
    <property type="term" value="C:cytoplasm"/>
    <property type="evidence" value="ECO:0007669"/>
    <property type="project" value="TreeGrafter"/>
</dbReference>